<dbReference type="InterPro" id="IPR036374">
    <property type="entry name" value="OxRdtase_Mopterin-bd_sf"/>
</dbReference>
<proteinExistence type="predicted"/>
<dbReference type="Proteomes" id="UP000242444">
    <property type="component" value="Unassembled WGS sequence"/>
</dbReference>
<evidence type="ECO:0000313" key="1">
    <source>
        <dbReference type="EMBL" id="OZM72050.1"/>
    </source>
</evidence>
<gene>
    <name evidence="1" type="ORF">CFN78_17720</name>
</gene>
<protein>
    <submittedName>
        <fullName evidence="1">Molybdopterin-binding protein</fullName>
    </submittedName>
</protein>
<reference evidence="1 2" key="1">
    <citation type="submission" date="2017-07" db="EMBL/GenBank/DDBJ databases">
        <title>Amycolatopsis antarcticus sp. nov., isolated from the surface of an Antarcticus brown macroalga.</title>
        <authorList>
            <person name="Wang J."/>
            <person name="Leiva S."/>
            <person name="Huang J."/>
            <person name="Huang Y."/>
        </authorList>
    </citation>
    <scope>NUCLEOTIDE SEQUENCE [LARGE SCALE GENOMIC DNA]</scope>
    <source>
        <strain evidence="1 2">AU-G6</strain>
    </source>
</reference>
<dbReference type="InParanoid" id="A0A263D0U0"/>
<dbReference type="OrthoDB" id="3577245at2"/>
<comment type="caution">
    <text evidence="1">The sequence shown here is derived from an EMBL/GenBank/DDBJ whole genome shotgun (WGS) entry which is preliminary data.</text>
</comment>
<accession>A0A263D0U0</accession>
<organism evidence="1 2">
    <name type="scientific">Amycolatopsis antarctica</name>
    <dbReference type="NCBI Taxonomy" id="1854586"/>
    <lineage>
        <taxon>Bacteria</taxon>
        <taxon>Bacillati</taxon>
        <taxon>Actinomycetota</taxon>
        <taxon>Actinomycetes</taxon>
        <taxon>Pseudonocardiales</taxon>
        <taxon>Pseudonocardiaceae</taxon>
        <taxon>Amycolatopsis</taxon>
    </lineage>
</organism>
<sequence length="138" mass="15473">MAVTGDVEGERTVTPADLRSHAHISFTVQYSTTHSRELHSVEGVPLHRVLDVLVLRRDERRKMDHLSFAVLACSADGYRVLLSWAEVSPEFGACAALLATRYNGELLRRPTLVLPNDARASRYVRDLSRLHVVRPNEG</sequence>
<dbReference type="AlphaFoldDB" id="A0A263D0U0"/>
<dbReference type="EMBL" id="NKYE01000010">
    <property type="protein sequence ID" value="OZM72050.1"/>
    <property type="molecule type" value="Genomic_DNA"/>
</dbReference>
<dbReference type="Gene3D" id="3.90.420.10">
    <property type="entry name" value="Oxidoreductase, molybdopterin-binding domain"/>
    <property type="match status" value="1"/>
</dbReference>
<dbReference type="SUPFAM" id="SSF56524">
    <property type="entry name" value="Oxidoreductase molybdopterin-binding domain"/>
    <property type="match status" value="1"/>
</dbReference>
<name>A0A263D0U0_9PSEU</name>
<keyword evidence="2" id="KW-1185">Reference proteome</keyword>
<evidence type="ECO:0000313" key="2">
    <source>
        <dbReference type="Proteomes" id="UP000242444"/>
    </source>
</evidence>